<evidence type="ECO:0000259" key="2">
    <source>
        <dbReference type="Pfam" id="PF01656"/>
    </source>
</evidence>
<dbReference type="InterPro" id="IPR027417">
    <property type="entry name" value="P-loop_NTPase"/>
</dbReference>
<organism evidence="3">
    <name type="scientific">Nocardia globerula</name>
    <dbReference type="NCBI Taxonomy" id="1818"/>
    <lineage>
        <taxon>Bacteria</taxon>
        <taxon>Bacillati</taxon>
        <taxon>Actinomycetota</taxon>
        <taxon>Actinomycetes</taxon>
        <taxon>Mycobacteriales</taxon>
        <taxon>Nocardiaceae</taxon>
        <taxon>Nocardia</taxon>
    </lineage>
</organism>
<dbReference type="AlphaFoldDB" id="A0A652YWG4"/>
<dbReference type="PANTHER" id="PTHR43384">
    <property type="entry name" value="SEPTUM SITE-DETERMINING PROTEIN MIND HOMOLOG, CHLOROPLASTIC-RELATED"/>
    <property type="match status" value="1"/>
</dbReference>
<keyword evidence="3" id="KW-0966">Cell projection</keyword>
<evidence type="ECO:0000256" key="1">
    <source>
        <dbReference type="SAM" id="MobiDB-lite"/>
    </source>
</evidence>
<feature type="compositionally biased region" description="Low complexity" evidence="1">
    <location>
        <begin position="98"/>
        <end position="115"/>
    </location>
</feature>
<dbReference type="PANTHER" id="PTHR43384:SF14">
    <property type="entry name" value="ESX-1 SECRETION-ASSOCIATED PROTEIN ESPI"/>
    <property type="match status" value="1"/>
</dbReference>
<dbReference type="GO" id="GO:0009898">
    <property type="term" value="C:cytoplasmic side of plasma membrane"/>
    <property type="evidence" value="ECO:0007669"/>
    <property type="project" value="TreeGrafter"/>
</dbReference>
<feature type="region of interest" description="Disordered" evidence="1">
    <location>
        <begin position="18"/>
        <end position="268"/>
    </location>
</feature>
<dbReference type="GO" id="GO:0005524">
    <property type="term" value="F:ATP binding"/>
    <property type="evidence" value="ECO:0007669"/>
    <property type="project" value="TreeGrafter"/>
</dbReference>
<reference evidence="3" key="1">
    <citation type="submission" date="2019-07" db="EMBL/GenBank/DDBJ databases">
        <title>Genomic Encyclopedia of Type Strains, Phase IV (KMG-IV): sequencing the most valuable type-strain genomes for metagenomic binning, comparative biology and taxonomic classification.</title>
        <authorList>
            <person name="Goeker M."/>
        </authorList>
    </citation>
    <scope>NUCLEOTIDE SEQUENCE</scope>
    <source>
        <strain evidence="3">DSM 44596</strain>
    </source>
</reference>
<dbReference type="GO" id="GO:0016887">
    <property type="term" value="F:ATP hydrolysis activity"/>
    <property type="evidence" value="ECO:0007669"/>
    <property type="project" value="TreeGrafter"/>
</dbReference>
<keyword evidence="3" id="KW-0282">Flagellum</keyword>
<sequence length="584" mass="60757">MVVSVSGWVIDTEQISTGADMADKKDDAGAGIWEPVRPAPAPHQQAAPKPVHAPTPASPKDVDPGMRSLFVAPTDNTAPGPNGHDSVPMYPAPPTPPSATTAPPATTAPAAASNPMPAPSSTPVPNSTPAPNAGRVPAIQYPGGPPGPANGHFASGPFAASLPPQTYEPSPGVGRTNGAGNPGVVNPVAAQQAPAPRPQFPAAPAPSGQMPPAARVPVSPPVPNPQMPNPQMPNPQMPNPQMPVPRPPAAGPASIVGTQPAPGRPEPSLPMSAQDLSNALLLKPVKPAPVGGWRKAVYTLSGRSLNLGNGAKDQQMLELTHKINQPMQGCYKVAVLSLKGGVGKTTTTATLGSTFASVRGDRVIAIDANPDRGTLSQKVPLETPATVRNLLRDEATIEKYSDVRGYTSQSRHRLEVLASDSDPAVSEAFSGEDYTRTVTMLEKFYSIVLTDCGTGLMHSAMTAVLEQADSLIVVSSGSVDGARSASATLDWLDAHGHSALVSNAVAVINAVRPGSGKVDLPRVVEHFEQRCRTVRLIPFDPHLEEGAEVDLDRLRSGTRDALFELAAAVADDFPRSHYGRPLQR</sequence>
<dbReference type="GO" id="GO:0005829">
    <property type="term" value="C:cytosol"/>
    <property type="evidence" value="ECO:0007669"/>
    <property type="project" value="TreeGrafter"/>
</dbReference>
<feature type="compositionally biased region" description="Low complexity" evidence="1">
    <location>
        <begin position="205"/>
        <end position="217"/>
    </location>
</feature>
<feature type="compositionally biased region" description="Pro residues" evidence="1">
    <location>
        <begin position="116"/>
        <end position="128"/>
    </location>
</feature>
<protein>
    <submittedName>
        <fullName evidence="3">MinD-like ATPase involved in chromosome partitioning or flagellar assembly</fullName>
    </submittedName>
</protein>
<keyword evidence="3" id="KW-0969">Cilium</keyword>
<accession>A0A652YWG4</accession>
<evidence type="ECO:0000313" key="3">
    <source>
        <dbReference type="EMBL" id="TYQ08042.1"/>
    </source>
</evidence>
<feature type="domain" description="CobQ/CobB/MinD/ParA nucleotide binding" evidence="2">
    <location>
        <begin position="333"/>
        <end position="542"/>
    </location>
</feature>
<comment type="caution">
    <text evidence="3">The sequence shown here is derived from an EMBL/GenBank/DDBJ whole genome shotgun (WGS) entry which is preliminary data.</text>
</comment>
<dbReference type="InterPro" id="IPR002586">
    <property type="entry name" value="CobQ/CobB/MinD/ParA_Nub-bd_dom"/>
</dbReference>
<dbReference type="SUPFAM" id="SSF52540">
    <property type="entry name" value="P-loop containing nucleoside triphosphate hydrolases"/>
    <property type="match status" value="1"/>
</dbReference>
<feature type="compositionally biased region" description="Pro residues" evidence="1">
    <location>
        <begin position="218"/>
        <end position="250"/>
    </location>
</feature>
<gene>
    <name evidence="3" type="ORF">FNL38_101409</name>
</gene>
<dbReference type="Gene3D" id="3.40.50.300">
    <property type="entry name" value="P-loop containing nucleotide triphosphate hydrolases"/>
    <property type="match status" value="1"/>
</dbReference>
<dbReference type="InterPro" id="IPR050625">
    <property type="entry name" value="ParA/MinD_ATPase"/>
</dbReference>
<proteinExistence type="predicted"/>
<name>A0A652YWG4_NOCGL</name>
<feature type="compositionally biased region" description="Pro residues" evidence="1">
    <location>
        <begin position="195"/>
        <end position="204"/>
    </location>
</feature>
<dbReference type="EMBL" id="VNIQ01000001">
    <property type="protein sequence ID" value="TYQ08042.1"/>
    <property type="molecule type" value="Genomic_DNA"/>
</dbReference>
<dbReference type="GO" id="GO:0051782">
    <property type="term" value="P:negative regulation of cell division"/>
    <property type="evidence" value="ECO:0007669"/>
    <property type="project" value="TreeGrafter"/>
</dbReference>
<dbReference type="Pfam" id="PF01656">
    <property type="entry name" value="CbiA"/>
    <property type="match status" value="1"/>
</dbReference>